<name>A0A813JUG3_POLGL</name>
<dbReference type="AlphaFoldDB" id="A0A813JUG3"/>
<accession>A0A813JUG3</accession>
<comment type="caution">
    <text evidence="1">The sequence shown here is derived from an EMBL/GenBank/DDBJ whole genome shotgun (WGS) entry which is preliminary data.</text>
</comment>
<evidence type="ECO:0000313" key="1">
    <source>
        <dbReference type="EMBL" id="CAE8686753.1"/>
    </source>
</evidence>
<reference evidence="1" key="1">
    <citation type="submission" date="2021-02" db="EMBL/GenBank/DDBJ databases">
        <authorList>
            <person name="Dougan E. K."/>
            <person name="Rhodes N."/>
            <person name="Thang M."/>
            <person name="Chan C."/>
        </authorList>
    </citation>
    <scope>NUCLEOTIDE SEQUENCE</scope>
</reference>
<evidence type="ECO:0000313" key="2">
    <source>
        <dbReference type="Proteomes" id="UP000626109"/>
    </source>
</evidence>
<sequence>KLLLVGSSELQQLLDLGEAPELDEVFEVLKVELGHWRRNPRRATAVLSFLA</sequence>
<gene>
    <name evidence="1" type="ORF">PGLA2088_LOCUS25134</name>
</gene>
<protein>
    <submittedName>
        <fullName evidence="1">Uncharacterized protein</fullName>
    </submittedName>
</protein>
<feature type="non-terminal residue" evidence="1">
    <location>
        <position position="1"/>
    </location>
</feature>
<organism evidence="1 2">
    <name type="scientific">Polarella glacialis</name>
    <name type="common">Dinoflagellate</name>
    <dbReference type="NCBI Taxonomy" id="89957"/>
    <lineage>
        <taxon>Eukaryota</taxon>
        <taxon>Sar</taxon>
        <taxon>Alveolata</taxon>
        <taxon>Dinophyceae</taxon>
        <taxon>Suessiales</taxon>
        <taxon>Suessiaceae</taxon>
        <taxon>Polarella</taxon>
    </lineage>
</organism>
<dbReference type="Proteomes" id="UP000626109">
    <property type="component" value="Unassembled WGS sequence"/>
</dbReference>
<proteinExistence type="predicted"/>
<feature type="non-terminal residue" evidence="1">
    <location>
        <position position="51"/>
    </location>
</feature>
<dbReference type="EMBL" id="CAJNNW010026637">
    <property type="protein sequence ID" value="CAE8686753.1"/>
    <property type="molecule type" value="Genomic_DNA"/>
</dbReference>